<accession>A0AAE1AF26</accession>
<protein>
    <recommendedName>
        <fullName evidence="5">Receptor ligand binding region domain-containing protein</fullName>
    </recommendedName>
</protein>
<comment type="subcellular location">
    <subcellularLocation>
        <location evidence="1">Membrane</location>
    </subcellularLocation>
</comment>
<evidence type="ECO:0000259" key="5">
    <source>
        <dbReference type="Pfam" id="PF01094"/>
    </source>
</evidence>
<evidence type="ECO:0000313" key="6">
    <source>
        <dbReference type="EMBL" id="KAK3786725.1"/>
    </source>
</evidence>
<dbReference type="SUPFAM" id="SSF53822">
    <property type="entry name" value="Periplasmic binding protein-like I"/>
    <property type="match status" value="1"/>
</dbReference>
<keyword evidence="3" id="KW-1133">Transmembrane helix</keyword>
<evidence type="ECO:0000256" key="4">
    <source>
        <dbReference type="ARBA" id="ARBA00023136"/>
    </source>
</evidence>
<keyword evidence="2" id="KW-0812">Transmembrane</keyword>
<dbReference type="EMBL" id="JAWDGP010001945">
    <property type="protein sequence ID" value="KAK3786725.1"/>
    <property type="molecule type" value="Genomic_DNA"/>
</dbReference>
<evidence type="ECO:0000256" key="3">
    <source>
        <dbReference type="ARBA" id="ARBA00022989"/>
    </source>
</evidence>
<keyword evidence="4" id="KW-0472">Membrane</keyword>
<evidence type="ECO:0000313" key="7">
    <source>
        <dbReference type="Proteomes" id="UP001283361"/>
    </source>
</evidence>
<proteinExistence type="predicted"/>
<evidence type="ECO:0000256" key="1">
    <source>
        <dbReference type="ARBA" id="ARBA00004370"/>
    </source>
</evidence>
<evidence type="ECO:0000256" key="2">
    <source>
        <dbReference type="ARBA" id="ARBA00022692"/>
    </source>
</evidence>
<reference evidence="6" key="1">
    <citation type="journal article" date="2023" name="G3 (Bethesda)">
        <title>A reference genome for the long-term kleptoplast-retaining sea slug Elysia crispata morphotype clarki.</title>
        <authorList>
            <person name="Eastman K.E."/>
            <person name="Pendleton A.L."/>
            <person name="Shaikh M.A."/>
            <person name="Suttiyut T."/>
            <person name="Ogas R."/>
            <person name="Tomko P."/>
            <person name="Gavelis G."/>
            <person name="Widhalm J.R."/>
            <person name="Wisecaver J.H."/>
        </authorList>
    </citation>
    <scope>NUCLEOTIDE SEQUENCE</scope>
    <source>
        <strain evidence="6">ECLA1</strain>
    </source>
</reference>
<dbReference type="AlphaFoldDB" id="A0AAE1AF26"/>
<sequence>MCNSSCLFRVYFFLDRALLQDDENNVPNGKVSDLAGIIVDSKSDGIVSILKQMVDAYNSNDASGDSILINATWIEADIDNMCDLIRAICKRLDSGVFLLLGSSSSRAYNTIQSYSQALHVPYLLFSETANQPEDGYRYDLSVSPSYVRPVADLVKFFNWEEMYYIFDADDALLELQSFHNMFREPPFDIIVDARRLRNLTSSHDFLRRLDKFSKTDKRIILNLSSPEAYQSILNQIVDVGMNRDHYHYILFGPVSQTSYHIYL</sequence>
<dbReference type="GO" id="GO:0016020">
    <property type="term" value="C:membrane"/>
    <property type="evidence" value="ECO:0007669"/>
    <property type="project" value="UniProtKB-SubCell"/>
</dbReference>
<dbReference type="InterPro" id="IPR001828">
    <property type="entry name" value="ANF_lig-bd_rcpt"/>
</dbReference>
<keyword evidence="7" id="KW-1185">Reference proteome</keyword>
<dbReference type="InterPro" id="IPR028082">
    <property type="entry name" value="Peripla_BP_I"/>
</dbReference>
<name>A0AAE1AF26_9GAST</name>
<dbReference type="Pfam" id="PF01094">
    <property type="entry name" value="ANF_receptor"/>
    <property type="match status" value="1"/>
</dbReference>
<dbReference type="Gene3D" id="3.40.50.2300">
    <property type="match status" value="2"/>
</dbReference>
<dbReference type="Proteomes" id="UP001283361">
    <property type="component" value="Unassembled WGS sequence"/>
</dbReference>
<gene>
    <name evidence="6" type="ORF">RRG08_000933</name>
</gene>
<feature type="domain" description="Receptor ligand binding region" evidence="5">
    <location>
        <begin position="78"/>
        <end position="250"/>
    </location>
</feature>
<organism evidence="6 7">
    <name type="scientific">Elysia crispata</name>
    <name type="common">lettuce slug</name>
    <dbReference type="NCBI Taxonomy" id="231223"/>
    <lineage>
        <taxon>Eukaryota</taxon>
        <taxon>Metazoa</taxon>
        <taxon>Spiralia</taxon>
        <taxon>Lophotrochozoa</taxon>
        <taxon>Mollusca</taxon>
        <taxon>Gastropoda</taxon>
        <taxon>Heterobranchia</taxon>
        <taxon>Euthyneura</taxon>
        <taxon>Panpulmonata</taxon>
        <taxon>Sacoglossa</taxon>
        <taxon>Placobranchoidea</taxon>
        <taxon>Plakobranchidae</taxon>
        <taxon>Elysia</taxon>
    </lineage>
</organism>
<comment type="caution">
    <text evidence="6">The sequence shown here is derived from an EMBL/GenBank/DDBJ whole genome shotgun (WGS) entry which is preliminary data.</text>
</comment>